<feature type="domain" description="HTH marR-type" evidence="1">
    <location>
        <begin position="6"/>
        <end position="141"/>
    </location>
</feature>
<dbReference type="SUPFAM" id="SSF46785">
    <property type="entry name" value="Winged helix' DNA-binding domain"/>
    <property type="match status" value="1"/>
</dbReference>
<dbReference type="RefSeq" id="WP_108852946.1">
    <property type="nucleotide sequence ID" value="NZ_OMOQ01000001.1"/>
</dbReference>
<protein>
    <recommendedName>
        <fullName evidence="1">HTH marR-type domain-containing protein</fullName>
    </recommendedName>
</protein>
<reference evidence="2 3" key="1">
    <citation type="submission" date="2018-03" db="EMBL/GenBank/DDBJ databases">
        <authorList>
            <person name="Keele B.F."/>
        </authorList>
    </citation>
    <scope>NUCLEOTIDE SEQUENCE [LARGE SCALE GENOMIC DNA]</scope>
    <source>
        <strain evidence="2 3">CECT 8626</strain>
    </source>
</reference>
<dbReference type="InterPro" id="IPR039422">
    <property type="entry name" value="MarR/SlyA-like"/>
</dbReference>
<dbReference type="Gene3D" id="1.10.10.10">
    <property type="entry name" value="Winged helix-like DNA-binding domain superfamily/Winged helix DNA-binding domain"/>
    <property type="match status" value="1"/>
</dbReference>
<accession>A0A2R8B7W2</accession>
<keyword evidence="3" id="KW-1185">Reference proteome</keyword>
<organism evidence="2 3">
    <name type="scientific">Albidovulum aquaemixtae</name>
    <dbReference type="NCBI Taxonomy" id="1542388"/>
    <lineage>
        <taxon>Bacteria</taxon>
        <taxon>Pseudomonadati</taxon>
        <taxon>Pseudomonadota</taxon>
        <taxon>Alphaproteobacteria</taxon>
        <taxon>Rhodobacterales</taxon>
        <taxon>Paracoccaceae</taxon>
        <taxon>Albidovulum</taxon>
    </lineage>
</organism>
<dbReference type="PROSITE" id="PS50995">
    <property type="entry name" value="HTH_MARR_2"/>
    <property type="match status" value="1"/>
</dbReference>
<dbReference type="Pfam" id="PF12802">
    <property type="entry name" value="MarR_2"/>
    <property type="match status" value="1"/>
</dbReference>
<name>A0A2R8B7W2_9RHOB</name>
<gene>
    <name evidence="2" type="ORF">DEA8626_02182</name>
</gene>
<dbReference type="InterPro" id="IPR036388">
    <property type="entry name" value="WH-like_DNA-bd_sf"/>
</dbReference>
<dbReference type="PANTHER" id="PTHR33164:SF99">
    <property type="entry name" value="MARR FAMILY REGULATORY PROTEIN"/>
    <property type="match status" value="1"/>
</dbReference>
<dbReference type="PANTHER" id="PTHR33164">
    <property type="entry name" value="TRANSCRIPTIONAL REGULATOR, MARR FAMILY"/>
    <property type="match status" value="1"/>
</dbReference>
<dbReference type="AlphaFoldDB" id="A0A2R8B7W2"/>
<dbReference type="InterPro" id="IPR000835">
    <property type="entry name" value="HTH_MarR-typ"/>
</dbReference>
<evidence type="ECO:0000313" key="3">
    <source>
        <dbReference type="Proteomes" id="UP000244924"/>
    </source>
</evidence>
<dbReference type="GO" id="GO:0003700">
    <property type="term" value="F:DNA-binding transcription factor activity"/>
    <property type="evidence" value="ECO:0007669"/>
    <property type="project" value="InterPro"/>
</dbReference>
<proteinExistence type="predicted"/>
<dbReference type="InterPro" id="IPR036390">
    <property type="entry name" value="WH_DNA-bd_sf"/>
</dbReference>
<dbReference type="GO" id="GO:0006950">
    <property type="term" value="P:response to stress"/>
    <property type="evidence" value="ECO:0007669"/>
    <property type="project" value="TreeGrafter"/>
</dbReference>
<dbReference type="Proteomes" id="UP000244924">
    <property type="component" value="Unassembled WGS sequence"/>
</dbReference>
<sequence>MDNSHRTPLYRLIVEIRGAFNELKSLSDEMIVDLGVTAAMRAVLEHLDRHGPATVPQIAKAKSVTRQHIQVLADLLVEKGFAKYEDNPAHQRSRLVVPTPSGDALFAEVSKREARVIARLGQSLTEEELEAAATVLQHLRDGLRKEGTPD</sequence>
<evidence type="ECO:0000313" key="2">
    <source>
        <dbReference type="EMBL" id="SPH18642.1"/>
    </source>
</evidence>
<dbReference type="OrthoDB" id="5511415at2"/>
<dbReference type="SMART" id="SM00347">
    <property type="entry name" value="HTH_MARR"/>
    <property type="match status" value="1"/>
</dbReference>
<dbReference type="EMBL" id="OMOQ01000001">
    <property type="protein sequence ID" value="SPH18642.1"/>
    <property type="molecule type" value="Genomic_DNA"/>
</dbReference>
<evidence type="ECO:0000259" key="1">
    <source>
        <dbReference type="PROSITE" id="PS50995"/>
    </source>
</evidence>